<dbReference type="PATRIC" id="fig|305.107.peg.3115"/>
<reference evidence="12" key="4">
    <citation type="submission" date="2020-04" db="EMBL/GenBank/DDBJ databases">
        <title>Ralstonia pseudosolanacearum UW576, UW763, UW773, and UW774.</title>
        <authorList>
            <person name="Steidl O."/>
            <person name="Truchon A."/>
            <person name="Allen C."/>
        </authorList>
    </citation>
    <scope>NUCLEOTIDE SEQUENCE</scope>
    <source>
        <strain evidence="12">RUN2474</strain>
        <plasmid evidence="12">pUW774mp</plasmid>
    </source>
</reference>
<evidence type="ECO:0000313" key="15">
    <source>
        <dbReference type="Proteomes" id="UP000593970"/>
    </source>
</evidence>
<accession>A0A0K1ZTA3</accession>
<dbReference type="EMBL" id="LN899827">
    <property type="protein sequence ID" value="CUV45280.1"/>
    <property type="molecule type" value="Genomic_DNA"/>
</dbReference>
<dbReference type="EMBL" id="LN899825">
    <property type="protein sequence ID" value="CUV33165.1"/>
    <property type="molecule type" value="Genomic_DNA"/>
</dbReference>
<geneLocation type="plasmid" evidence="12 15">
    <name>pUW774mp</name>
</geneLocation>
<reference evidence="3" key="2">
    <citation type="submission" date="2018-01" db="EMBL/GenBank/DDBJ databases">
        <title>Ralstonia pseudosolanacearum P824 infects blueberry.</title>
        <authorList>
            <person name="Bocsanczy A.M."/>
            <person name="Norman D.J."/>
        </authorList>
    </citation>
    <scope>NUCLEOTIDE SEQUENCE</scope>
    <source>
        <strain evidence="3">P824</strain>
    </source>
</reference>
<dbReference type="InterPro" id="IPR006016">
    <property type="entry name" value="UspA"/>
</dbReference>
<evidence type="ECO:0000313" key="12">
    <source>
        <dbReference type="EMBL" id="QOK99202.1"/>
    </source>
</evidence>
<evidence type="ECO:0000313" key="4">
    <source>
        <dbReference type="EMBL" id="CUV18270.1"/>
    </source>
</evidence>
<reference evidence="8" key="1">
    <citation type="submission" date="2015-10" db="EMBL/GenBank/DDBJ databases">
        <authorList>
            <person name="Gilbert D.G."/>
        </authorList>
    </citation>
    <scope>NUCLEOTIDE SEQUENCE</scope>
    <source>
        <strain evidence="8">Phyl III-seqv23</strain>
    </source>
</reference>
<reference evidence="14" key="3">
    <citation type="submission" date="2018-01" db="EMBL/GenBank/DDBJ databases">
        <title>Raltonia solanacearum P824 infects blueberry.</title>
        <authorList>
            <person name="Bocsanczy A.M."/>
            <person name="Norman D.J."/>
        </authorList>
    </citation>
    <scope>NUCLEOTIDE SEQUENCE [LARGE SCALE GENOMIC DNA]</scope>
    <source>
        <strain evidence="14">P824</strain>
    </source>
</reference>
<evidence type="ECO:0000313" key="5">
    <source>
        <dbReference type="EMBL" id="CUV22635.1"/>
    </source>
</evidence>
<dbReference type="EMBL" id="CP051170">
    <property type="protein sequence ID" value="QOK99202.1"/>
    <property type="molecule type" value="Genomic_DNA"/>
</dbReference>
<protein>
    <submittedName>
        <fullName evidence="3 8">Universal stress protein</fullName>
    </submittedName>
</protein>
<reference evidence="13" key="6">
    <citation type="submission" date="2021-10" db="EMBL/GenBank/DDBJ databases">
        <title>Complete genome sequences of five Ralstonia solancearum strains isolated from sunflower.</title>
        <authorList>
            <person name="She X."/>
            <person name="He Z."/>
        </authorList>
    </citation>
    <scope>NUCLEOTIDE SEQUENCE</scope>
    <source>
        <strain evidence="13">RS638</strain>
        <plasmid evidence="13">p1</plasmid>
    </source>
</reference>
<evidence type="ECO:0000313" key="7">
    <source>
        <dbReference type="EMBL" id="CUV33165.1"/>
    </source>
</evidence>
<dbReference type="InterPro" id="IPR006015">
    <property type="entry name" value="Universal_stress_UspA"/>
</dbReference>
<dbReference type="Gene3D" id="3.40.50.620">
    <property type="entry name" value="HUPs"/>
    <property type="match status" value="1"/>
</dbReference>
<evidence type="ECO:0000313" key="10">
    <source>
        <dbReference type="EMBL" id="CUV58248.1"/>
    </source>
</evidence>
<dbReference type="Proteomes" id="UP000593970">
    <property type="component" value="Plasmid pUW774mp"/>
</dbReference>
<proteinExistence type="inferred from homology"/>
<dbReference type="EMBL" id="CP025742">
    <property type="protein sequence ID" value="AYA48265.1"/>
    <property type="molecule type" value="Genomic_DNA"/>
</dbReference>
<reference evidence="15" key="5">
    <citation type="submission" date="2020-04" db="EMBL/GenBank/DDBJ databases">
        <title>Ralstonia solanacearum UW576, UW763, UW773, and UW774.</title>
        <authorList>
            <person name="Steidl O."/>
            <person name="Truchon A."/>
            <person name="Allen C."/>
        </authorList>
    </citation>
    <scope>NUCLEOTIDE SEQUENCE [LARGE SCALE GENOMIC DNA]</scope>
    <source>
        <strain evidence="15">UW774</strain>
        <plasmid evidence="15">pUW774mp</plasmid>
    </source>
</reference>
<evidence type="ECO:0000313" key="8">
    <source>
        <dbReference type="EMBL" id="CUV41260.1"/>
    </source>
</evidence>
<dbReference type="PANTHER" id="PTHR46268">
    <property type="entry name" value="STRESS RESPONSE PROTEIN NHAX"/>
    <property type="match status" value="1"/>
</dbReference>
<evidence type="ECO:0000259" key="2">
    <source>
        <dbReference type="Pfam" id="PF00582"/>
    </source>
</evidence>
<dbReference type="EMBL" id="LN899824">
    <property type="protein sequence ID" value="CUV31132.1"/>
    <property type="molecule type" value="Genomic_DNA"/>
</dbReference>
<dbReference type="EMBL" id="LN899822">
    <property type="protein sequence ID" value="CUV60240.1"/>
    <property type="molecule type" value="Genomic_DNA"/>
</dbReference>
<evidence type="ECO:0000313" key="14">
    <source>
        <dbReference type="Proteomes" id="UP000262427"/>
    </source>
</evidence>
<dbReference type="EMBL" id="LN899820">
    <property type="protein sequence ID" value="CUV58248.1"/>
    <property type="molecule type" value="Genomic_DNA"/>
</dbReference>
<gene>
    <name evidence="12" type="ORF">HF909_22910</name>
    <name evidence="13" type="ORF">LH706_22800</name>
    <name evidence="4" type="ORF">PSS4_v1_560006</name>
    <name evidence="11" type="ORF">RD1301_v1_810013</name>
    <name evidence="3" type="ORF">RSP824_17335</name>
    <name evidence="5" type="ORF">RUN1744_v1_230006</name>
    <name evidence="6" type="ORF">RUN1985_v1_810055</name>
    <name evidence="10" type="ORF">RUN215_v1_1810007</name>
    <name evidence="7" type="ORF">TD1301_v1_300027</name>
    <name evidence="8" type="ORF">TF3108_v1_750007</name>
    <name evidence="9" type="ORF">TO10_v1_290006</name>
</gene>
<dbReference type="EMBL" id="LN899821">
    <property type="protein sequence ID" value="CUV18270.1"/>
    <property type="molecule type" value="Genomic_DNA"/>
</dbReference>
<organism evidence="8">
    <name type="scientific">Ralstonia solanacearum</name>
    <name type="common">Pseudomonas solanacearum</name>
    <dbReference type="NCBI Taxonomy" id="305"/>
    <lineage>
        <taxon>Bacteria</taxon>
        <taxon>Pseudomonadati</taxon>
        <taxon>Pseudomonadota</taxon>
        <taxon>Betaproteobacteria</taxon>
        <taxon>Burkholderiales</taxon>
        <taxon>Burkholderiaceae</taxon>
        <taxon>Ralstonia</taxon>
        <taxon>Ralstonia solanacearum species complex</taxon>
    </lineage>
</organism>
<sequence>MYKKILVAVDGSGTSKLALDEAVRLAKSAGGTIRAIYVVDSPAILFDVGYYDPIELRKSFIQAGTTLLTDIETRLTKEGVPQQAALIETQGIGEDVAGALQREAVRWDADVVVIGTHGRRGLAHAMLGSVAEKFIRLATMPVLLVRGPAKD</sequence>
<dbReference type="CDD" id="cd00293">
    <property type="entry name" value="USP-like"/>
    <property type="match status" value="1"/>
</dbReference>
<evidence type="ECO:0000313" key="16">
    <source>
        <dbReference type="Proteomes" id="UP001164049"/>
    </source>
</evidence>
<comment type="similarity">
    <text evidence="1">Belongs to the universal stress protein A family.</text>
</comment>
<dbReference type="RefSeq" id="WP_011004807.1">
    <property type="nucleotide sequence ID" value="NZ_CP103851.1"/>
</dbReference>
<name>A0A0K1ZTA3_RALSL</name>
<evidence type="ECO:0000313" key="9">
    <source>
        <dbReference type="EMBL" id="CUV45280.1"/>
    </source>
</evidence>
<dbReference type="EMBL" id="LN899823">
    <property type="protein sequence ID" value="CUV22635.1"/>
    <property type="molecule type" value="Genomic_DNA"/>
</dbReference>
<dbReference type="SUPFAM" id="SSF52402">
    <property type="entry name" value="Adenine nucleotide alpha hydrolases-like"/>
    <property type="match status" value="1"/>
</dbReference>
<keyword evidence="12" id="KW-0614">Plasmid</keyword>
<dbReference type="EMBL" id="LN899826">
    <property type="protein sequence ID" value="CUV41260.1"/>
    <property type="molecule type" value="Genomic_DNA"/>
</dbReference>
<dbReference type="Pfam" id="PF00582">
    <property type="entry name" value="Usp"/>
    <property type="match status" value="1"/>
</dbReference>
<dbReference type="PANTHER" id="PTHR46268:SF6">
    <property type="entry name" value="UNIVERSAL STRESS PROTEIN UP12"/>
    <property type="match status" value="1"/>
</dbReference>
<geneLocation type="plasmid" evidence="13 16">
    <name>p1</name>
</geneLocation>
<feature type="domain" description="UspA" evidence="2">
    <location>
        <begin position="1"/>
        <end position="146"/>
    </location>
</feature>
<dbReference type="AlphaFoldDB" id="A0A0K1ZTA3"/>
<evidence type="ECO:0000313" key="11">
    <source>
        <dbReference type="EMBL" id="CUV60240.1"/>
    </source>
</evidence>
<dbReference type="Proteomes" id="UP000262427">
    <property type="component" value="Chromosome MP"/>
</dbReference>
<evidence type="ECO:0000313" key="6">
    <source>
        <dbReference type="EMBL" id="CUV31132.1"/>
    </source>
</evidence>
<evidence type="ECO:0000256" key="1">
    <source>
        <dbReference type="ARBA" id="ARBA00008791"/>
    </source>
</evidence>
<dbReference type="PRINTS" id="PR01438">
    <property type="entry name" value="UNVRSLSTRESS"/>
</dbReference>
<dbReference type="InterPro" id="IPR014729">
    <property type="entry name" value="Rossmann-like_a/b/a_fold"/>
</dbReference>
<dbReference type="EMBL" id="CP085044">
    <property type="protein sequence ID" value="UZF16821.1"/>
    <property type="molecule type" value="Genomic_DNA"/>
</dbReference>
<evidence type="ECO:0000313" key="3">
    <source>
        <dbReference type="EMBL" id="AYA48265.1"/>
    </source>
</evidence>
<evidence type="ECO:0000313" key="13">
    <source>
        <dbReference type="EMBL" id="UZF16821.1"/>
    </source>
</evidence>